<feature type="transmembrane region" description="Helical" evidence="8">
    <location>
        <begin position="423"/>
        <end position="443"/>
    </location>
</feature>
<evidence type="ECO:0000313" key="10">
    <source>
        <dbReference type="EMBL" id="PKU64902.1"/>
    </source>
</evidence>
<dbReference type="PROSITE" id="PS50088">
    <property type="entry name" value="ANK_REPEAT"/>
    <property type="match status" value="4"/>
</dbReference>
<name>A0A2I0VNB6_9ASPA</name>
<feature type="transmembrane region" description="Helical" evidence="8">
    <location>
        <begin position="507"/>
        <end position="527"/>
    </location>
</feature>
<keyword evidence="3" id="KW-0677">Repeat</keyword>
<feature type="repeat" description="ANK" evidence="7">
    <location>
        <begin position="179"/>
        <end position="211"/>
    </location>
</feature>
<dbReference type="InterPro" id="IPR002110">
    <property type="entry name" value="Ankyrin_rpt"/>
</dbReference>
<dbReference type="PROSITE" id="PS50297">
    <property type="entry name" value="ANK_REP_REGION"/>
    <property type="match status" value="3"/>
</dbReference>
<evidence type="ECO:0000256" key="3">
    <source>
        <dbReference type="ARBA" id="ARBA00022737"/>
    </source>
</evidence>
<dbReference type="Proteomes" id="UP000233837">
    <property type="component" value="Unassembled WGS sequence"/>
</dbReference>
<dbReference type="Gene3D" id="1.25.40.20">
    <property type="entry name" value="Ankyrin repeat-containing domain"/>
    <property type="match status" value="3"/>
</dbReference>
<comment type="subcellular location">
    <subcellularLocation>
        <location evidence="1">Membrane</location>
        <topology evidence="1">Multi-pass membrane protein</topology>
    </subcellularLocation>
</comment>
<dbReference type="AlphaFoldDB" id="A0A2I0VNB6"/>
<keyword evidence="6 8" id="KW-0472">Membrane</keyword>
<evidence type="ECO:0000256" key="7">
    <source>
        <dbReference type="PROSITE-ProRule" id="PRU00023"/>
    </source>
</evidence>
<feature type="repeat" description="ANK" evidence="7">
    <location>
        <begin position="247"/>
        <end position="280"/>
    </location>
</feature>
<evidence type="ECO:0000256" key="1">
    <source>
        <dbReference type="ARBA" id="ARBA00004141"/>
    </source>
</evidence>
<keyword evidence="5 7" id="KW-0040">ANK repeat</keyword>
<feature type="repeat" description="ANK" evidence="7">
    <location>
        <begin position="91"/>
        <end position="113"/>
    </location>
</feature>
<gene>
    <name evidence="10" type="ORF">MA16_Dca024538</name>
</gene>
<dbReference type="InterPro" id="IPR036770">
    <property type="entry name" value="Ankyrin_rpt-contain_sf"/>
</dbReference>
<organism evidence="10 11">
    <name type="scientific">Dendrobium catenatum</name>
    <dbReference type="NCBI Taxonomy" id="906689"/>
    <lineage>
        <taxon>Eukaryota</taxon>
        <taxon>Viridiplantae</taxon>
        <taxon>Streptophyta</taxon>
        <taxon>Embryophyta</taxon>
        <taxon>Tracheophyta</taxon>
        <taxon>Spermatophyta</taxon>
        <taxon>Magnoliopsida</taxon>
        <taxon>Liliopsida</taxon>
        <taxon>Asparagales</taxon>
        <taxon>Orchidaceae</taxon>
        <taxon>Epidendroideae</taxon>
        <taxon>Malaxideae</taxon>
        <taxon>Dendrobiinae</taxon>
        <taxon>Dendrobium</taxon>
    </lineage>
</organism>
<evidence type="ECO:0000256" key="5">
    <source>
        <dbReference type="ARBA" id="ARBA00023043"/>
    </source>
</evidence>
<evidence type="ECO:0000259" key="9">
    <source>
        <dbReference type="Pfam" id="PF13962"/>
    </source>
</evidence>
<dbReference type="PANTHER" id="PTHR24186:SF8">
    <property type="entry name" value="ANKYRIN REPEAT FAMILY PROTEIN"/>
    <property type="match status" value="1"/>
</dbReference>
<feature type="domain" description="PGG" evidence="9">
    <location>
        <begin position="413"/>
        <end position="526"/>
    </location>
</feature>
<evidence type="ECO:0000256" key="8">
    <source>
        <dbReference type="SAM" id="Phobius"/>
    </source>
</evidence>
<keyword evidence="2 8" id="KW-0812">Transmembrane</keyword>
<evidence type="ECO:0000256" key="6">
    <source>
        <dbReference type="ARBA" id="ARBA00023136"/>
    </source>
</evidence>
<evidence type="ECO:0000256" key="4">
    <source>
        <dbReference type="ARBA" id="ARBA00022989"/>
    </source>
</evidence>
<dbReference type="SMART" id="SM00248">
    <property type="entry name" value="ANK"/>
    <property type="match status" value="8"/>
</dbReference>
<feature type="repeat" description="ANK" evidence="7">
    <location>
        <begin position="213"/>
        <end position="245"/>
    </location>
</feature>
<feature type="transmembrane region" description="Helical" evidence="8">
    <location>
        <begin position="463"/>
        <end position="486"/>
    </location>
</feature>
<evidence type="ECO:0000313" key="11">
    <source>
        <dbReference type="Proteomes" id="UP000233837"/>
    </source>
</evidence>
<feature type="transmembrane region" description="Helical" evidence="8">
    <location>
        <begin position="533"/>
        <end position="558"/>
    </location>
</feature>
<reference evidence="10 11" key="1">
    <citation type="journal article" date="2016" name="Sci. Rep.">
        <title>The Dendrobium catenatum Lindl. genome sequence provides insights into polysaccharide synthase, floral development and adaptive evolution.</title>
        <authorList>
            <person name="Zhang G.Q."/>
            <person name="Xu Q."/>
            <person name="Bian C."/>
            <person name="Tsai W.C."/>
            <person name="Yeh C.M."/>
            <person name="Liu K.W."/>
            <person name="Yoshida K."/>
            <person name="Zhang L.S."/>
            <person name="Chang S.B."/>
            <person name="Chen F."/>
            <person name="Shi Y."/>
            <person name="Su Y.Y."/>
            <person name="Zhang Y.Q."/>
            <person name="Chen L.J."/>
            <person name="Yin Y."/>
            <person name="Lin M."/>
            <person name="Huang H."/>
            <person name="Deng H."/>
            <person name="Wang Z.W."/>
            <person name="Zhu S.L."/>
            <person name="Zhao X."/>
            <person name="Deng C."/>
            <person name="Niu S.C."/>
            <person name="Huang J."/>
            <person name="Wang M."/>
            <person name="Liu G.H."/>
            <person name="Yang H.J."/>
            <person name="Xiao X.J."/>
            <person name="Hsiao Y.Y."/>
            <person name="Wu W.L."/>
            <person name="Chen Y.Y."/>
            <person name="Mitsuda N."/>
            <person name="Ohme-Takagi M."/>
            <person name="Luo Y.B."/>
            <person name="Van de Peer Y."/>
            <person name="Liu Z.J."/>
        </authorList>
    </citation>
    <scope>NUCLEOTIDE SEQUENCE [LARGE SCALE GENOMIC DNA]</scope>
    <source>
        <tissue evidence="10">The whole plant</tissue>
    </source>
</reference>
<dbReference type="PANTHER" id="PTHR24186">
    <property type="entry name" value="PROTEIN PHOSPHATASE 1 REGULATORY SUBUNIT"/>
    <property type="match status" value="1"/>
</dbReference>
<keyword evidence="11" id="KW-1185">Reference proteome</keyword>
<evidence type="ECO:0000256" key="2">
    <source>
        <dbReference type="ARBA" id="ARBA00022692"/>
    </source>
</evidence>
<dbReference type="GO" id="GO:0005886">
    <property type="term" value="C:plasma membrane"/>
    <property type="evidence" value="ECO:0007669"/>
    <property type="project" value="TreeGrafter"/>
</dbReference>
<dbReference type="InterPro" id="IPR026961">
    <property type="entry name" value="PGG_dom"/>
</dbReference>
<dbReference type="Pfam" id="PF13962">
    <property type="entry name" value="PGG"/>
    <property type="match status" value="1"/>
</dbReference>
<reference evidence="10 11" key="2">
    <citation type="journal article" date="2017" name="Nature">
        <title>The Apostasia genome and the evolution of orchids.</title>
        <authorList>
            <person name="Zhang G.Q."/>
            <person name="Liu K.W."/>
            <person name="Li Z."/>
            <person name="Lohaus R."/>
            <person name="Hsiao Y.Y."/>
            <person name="Niu S.C."/>
            <person name="Wang J.Y."/>
            <person name="Lin Y.C."/>
            <person name="Xu Q."/>
            <person name="Chen L.J."/>
            <person name="Yoshida K."/>
            <person name="Fujiwara S."/>
            <person name="Wang Z.W."/>
            <person name="Zhang Y.Q."/>
            <person name="Mitsuda N."/>
            <person name="Wang M."/>
            <person name="Liu G.H."/>
            <person name="Pecoraro L."/>
            <person name="Huang H.X."/>
            <person name="Xiao X.J."/>
            <person name="Lin M."/>
            <person name="Wu X.Y."/>
            <person name="Wu W.L."/>
            <person name="Chen Y.Y."/>
            <person name="Chang S.B."/>
            <person name="Sakamoto S."/>
            <person name="Ohme-Takagi M."/>
            <person name="Yagi M."/>
            <person name="Zeng S.J."/>
            <person name="Shen C.Y."/>
            <person name="Yeh C.M."/>
            <person name="Luo Y.B."/>
            <person name="Tsai W.C."/>
            <person name="Van de Peer Y."/>
            <person name="Liu Z.J."/>
        </authorList>
    </citation>
    <scope>NUCLEOTIDE SEQUENCE [LARGE SCALE GENOMIC DNA]</scope>
    <source>
        <tissue evidence="10">The whole plant</tissue>
    </source>
</reference>
<accession>A0A2I0VNB6</accession>
<dbReference type="Pfam" id="PF12796">
    <property type="entry name" value="Ank_2"/>
    <property type="match status" value="3"/>
</dbReference>
<dbReference type="EMBL" id="KZ503385">
    <property type="protein sequence ID" value="PKU64902.1"/>
    <property type="molecule type" value="Genomic_DNA"/>
</dbReference>
<proteinExistence type="predicted"/>
<dbReference type="STRING" id="906689.A0A2I0VNB6"/>
<dbReference type="SUPFAM" id="SSF48403">
    <property type="entry name" value="Ankyrin repeat"/>
    <property type="match status" value="1"/>
</dbReference>
<keyword evidence="4 8" id="KW-1133">Transmembrane helix</keyword>
<protein>
    <submittedName>
        <fullName evidence="10">Ankyrin repeat-containing protein</fullName>
    </submittedName>
</protein>
<sequence>MEKQPGLRLGPLERLQSFKLGGMEKQKSFKFGSMEKQKSFLERRIKESPGKRGDTTLHLAARAGNPVHVQRIISDCSGAQLKDFISKQNQDGETALYVASEKGHVEVVSEILKVSDVQSAAIKASNSFDAFHVAAKQGHLASLQQRIDIYEGFFVENKSCVLKELLQTFPSLAMTTSSSNATALDSAATQGHVDIVNLLLETDASLAKIARNNGKTVLHSAARMGHVEVVRSLLIKDPGIGLRTDKKGQTAFHMAVKGNNVGIVLELLKPDSSIVNVEDNKGNTPLHIATRKGRLECFTMWIAIYLNGNKHQLSIVQTLISIEGIQINALNRAGETALSIAEKSGLEEIAATLKDAGAVAFIEQDNHISPAKQLKQTVSDIKHDVQSQLKQTRQTDIRVQNIKKRLRKLHSGGLNNAINSNTVVAVLIATVAFAAIFTVPGQFVQEPAPAGLTLGQANIANNAAFIIFLVFDSLALFISLAVVVAQTSLIVVEQKAKKLMVFIVNKLMWLACLFISISFISLTYIVVGRKDWWLAWCTMAIGASIMLTTIGSMCYCIVVHRMEEKSLRSISRGSGSRSRSWSLSMPSDSELLNSEYKKMYAL</sequence>